<evidence type="ECO:0008006" key="10">
    <source>
        <dbReference type="Google" id="ProtNLM"/>
    </source>
</evidence>
<evidence type="ECO:0000256" key="2">
    <source>
        <dbReference type="ARBA" id="ARBA00006824"/>
    </source>
</evidence>
<feature type="transmembrane region" description="Helical" evidence="6">
    <location>
        <begin position="175"/>
        <end position="194"/>
    </location>
</feature>
<protein>
    <recommendedName>
        <fullName evidence="10">Integral membrane protein</fullName>
    </recommendedName>
</protein>
<evidence type="ECO:0000256" key="5">
    <source>
        <dbReference type="ARBA" id="ARBA00023136"/>
    </source>
</evidence>
<name>A0A9P4Q0G2_9PEZI</name>
<dbReference type="AlphaFoldDB" id="A0A9P4Q0G2"/>
<comment type="subcellular location">
    <subcellularLocation>
        <location evidence="1">Membrane</location>
        <topology evidence="1">Multi-pass membrane protein</topology>
    </subcellularLocation>
</comment>
<dbReference type="Pfam" id="PF04117">
    <property type="entry name" value="Mpv17_PMP22"/>
    <property type="match status" value="1"/>
</dbReference>
<keyword evidence="3 6" id="KW-0812">Transmembrane</keyword>
<keyword evidence="5 6" id="KW-0472">Membrane</keyword>
<evidence type="ECO:0000256" key="3">
    <source>
        <dbReference type="ARBA" id="ARBA00022692"/>
    </source>
</evidence>
<evidence type="ECO:0000256" key="6">
    <source>
        <dbReference type="RuleBase" id="RU363053"/>
    </source>
</evidence>
<feature type="compositionally biased region" description="Polar residues" evidence="7">
    <location>
        <begin position="121"/>
        <end position="136"/>
    </location>
</feature>
<evidence type="ECO:0000313" key="9">
    <source>
        <dbReference type="Proteomes" id="UP000799441"/>
    </source>
</evidence>
<dbReference type="PANTHER" id="PTHR11266">
    <property type="entry name" value="PEROXISOMAL MEMBRANE PROTEIN 2, PXMP2 MPV17"/>
    <property type="match status" value="1"/>
</dbReference>
<evidence type="ECO:0000313" key="8">
    <source>
        <dbReference type="EMBL" id="KAF2717459.1"/>
    </source>
</evidence>
<evidence type="ECO:0000256" key="4">
    <source>
        <dbReference type="ARBA" id="ARBA00022989"/>
    </source>
</evidence>
<dbReference type="EMBL" id="MU003843">
    <property type="protein sequence ID" value="KAF2717459.1"/>
    <property type="molecule type" value="Genomic_DNA"/>
</dbReference>
<evidence type="ECO:0000256" key="7">
    <source>
        <dbReference type="SAM" id="MobiDB-lite"/>
    </source>
</evidence>
<dbReference type="OrthoDB" id="10267969at2759"/>
<feature type="transmembrane region" description="Helical" evidence="6">
    <location>
        <begin position="206"/>
        <end position="227"/>
    </location>
</feature>
<keyword evidence="9" id="KW-1185">Reference proteome</keyword>
<reference evidence="8" key="1">
    <citation type="journal article" date="2020" name="Stud. Mycol.">
        <title>101 Dothideomycetes genomes: a test case for predicting lifestyles and emergence of pathogens.</title>
        <authorList>
            <person name="Haridas S."/>
            <person name="Albert R."/>
            <person name="Binder M."/>
            <person name="Bloem J."/>
            <person name="Labutti K."/>
            <person name="Salamov A."/>
            <person name="Andreopoulos B."/>
            <person name="Baker S."/>
            <person name="Barry K."/>
            <person name="Bills G."/>
            <person name="Bluhm B."/>
            <person name="Cannon C."/>
            <person name="Castanera R."/>
            <person name="Culley D."/>
            <person name="Daum C."/>
            <person name="Ezra D."/>
            <person name="Gonzalez J."/>
            <person name="Henrissat B."/>
            <person name="Kuo A."/>
            <person name="Liang C."/>
            <person name="Lipzen A."/>
            <person name="Lutzoni F."/>
            <person name="Magnuson J."/>
            <person name="Mondo S."/>
            <person name="Nolan M."/>
            <person name="Ohm R."/>
            <person name="Pangilinan J."/>
            <person name="Park H.-J."/>
            <person name="Ramirez L."/>
            <person name="Alfaro M."/>
            <person name="Sun H."/>
            <person name="Tritt A."/>
            <person name="Yoshinaga Y."/>
            <person name="Zwiers L.-H."/>
            <person name="Turgeon B."/>
            <person name="Goodwin S."/>
            <person name="Spatafora J."/>
            <person name="Crous P."/>
            <person name="Grigoriev I."/>
        </authorList>
    </citation>
    <scope>NUCLEOTIDE SEQUENCE</scope>
    <source>
        <strain evidence="8">CBS 116435</strain>
    </source>
</reference>
<gene>
    <name evidence="8" type="ORF">K431DRAFT_334029</name>
</gene>
<dbReference type="Proteomes" id="UP000799441">
    <property type="component" value="Unassembled WGS sequence"/>
</dbReference>
<feature type="region of interest" description="Disordered" evidence="7">
    <location>
        <begin position="117"/>
        <end position="146"/>
    </location>
</feature>
<comment type="similarity">
    <text evidence="2 6">Belongs to the peroxisomal membrane protein PXMP2/4 family.</text>
</comment>
<dbReference type="PANTHER" id="PTHR11266:SF80">
    <property type="entry name" value="PEROXISOMAL MEMBRANE PROTEIN 2"/>
    <property type="match status" value="1"/>
</dbReference>
<feature type="transmembrane region" description="Helical" evidence="6">
    <location>
        <begin position="233"/>
        <end position="250"/>
    </location>
</feature>
<sequence length="256" mass="27434">MRQGVTQISCVSGKKRPAMDSPIVKATLQAAALSALSNILGQLIACYRSKVQKQSISNNLSELTCSSILFHFVLFAAFSCPPNFIWQAWLETQYPGSTPRLEKGKEADLSCSGDEAARKASGSQKISVTSKSSLIPRSTDEKGQNPACAFGQDGRMKLNVKNTAVKFALDQSLGAAVNTIMFIAGMGLIAGEPLQQIQNEVYEGFLPLMLAGGKLWPLVSVISFTLIPVEHRMVFGSMIGVGWGIFLSLVSGGKVE</sequence>
<organism evidence="8 9">
    <name type="scientific">Polychaeton citri CBS 116435</name>
    <dbReference type="NCBI Taxonomy" id="1314669"/>
    <lineage>
        <taxon>Eukaryota</taxon>
        <taxon>Fungi</taxon>
        <taxon>Dikarya</taxon>
        <taxon>Ascomycota</taxon>
        <taxon>Pezizomycotina</taxon>
        <taxon>Dothideomycetes</taxon>
        <taxon>Dothideomycetidae</taxon>
        <taxon>Capnodiales</taxon>
        <taxon>Capnodiaceae</taxon>
        <taxon>Polychaeton</taxon>
    </lineage>
</organism>
<evidence type="ECO:0000256" key="1">
    <source>
        <dbReference type="ARBA" id="ARBA00004141"/>
    </source>
</evidence>
<comment type="caution">
    <text evidence="8">The sequence shown here is derived from an EMBL/GenBank/DDBJ whole genome shotgun (WGS) entry which is preliminary data.</text>
</comment>
<dbReference type="GO" id="GO:0005778">
    <property type="term" value="C:peroxisomal membrane"/>
    <property type="evidence" value="ECO:0007669"/>
    <property type="project" value="TreeGrafter"/>
</dbReference>
<keyword evidence="4 6" id="KW-1133">Transmembrane helix</keyword>
<accession>A0A9P4Q0G2</accession>
<dbReference type="InterPro" id="IPR007248">
    <property type="entry name" value="Mpv17_PMP22"/>
</dbReference>
<proteinExistence type="inferred from homology"/>